<feature type="domain" description="Ferritin-like diiron" evidence="7">
    <location>
        <begin position="1"/>
        <end position="94"/>
    </location>
</feature>
<dbReference type="PANTHER" id="PTHR11431:SF75">
    <property type="entry name" value="FERRITIN"/>
    <property type="match status" value="1"/>
</dbReference>
<dbReference type="GO" id="GO:0006826">
    <property type="term" value="P:iron ion transport"/>
    <property type="evidence" value="ECO:0007669"/>
    <property type="project" value="InterPro"/>
</dbReference>
<dbReference type="GO" id="GO:0008198">
    <property type="term" value="F:ferrous iron binding"/>
    <property type="evidence" value="ECO:0007669"/>
    <property type="project" value="TreeGrafter"/>
</dbReference>
<feature type="binding site" evidence="5">
    <location>
        <position position="76"/>
    </location>
    <ligand>
        <name>Fe cation</name>
        <dbReference type="ChEBI" id="CHEBI:24875"/>
        <label>1</label>
    </ligand>
</feature>
<keyword evidence="9" id="KW-1185">Reference proteome</keyword>
<dbReference type="PROSITE" id="PS50905">
    <property type="entry name" value="FERRITIN_LIKE"/>
    <property type="match status" value="1"/>
</dbReference>
<dbReference type="KEGG" id="dpl:KGM_207454"/>
<feature type="binding site" evidence="5">
    <location>
        <position position="42"/>
    </location>
    <ligand>
        <name>Fe cation</name>
        <dbReference type="ChEBI" id="CHEBI:24875"/>
        <label>1</label>
    </ligand>
</feature>
<reference evidence="8 9" key="1">
    <citation type="journal article" date="2011" name="Cell">
        <title>The monarch butterfly genome yields insights into long-distance migration.</title>
        <authorList>
            <person name="Zhan S."/>
            <person name="Merlin C."/>
            <person name="Boore J.L."/>
            <person name="Reppert S.M."/>
        </authorList>
    </citation>
    <scope>NUCLEOTIDE SEQUENCE [LARGE SCALE GENOMIC DNA]</scope>
    <source>
        <strain evidence="8">F-2</strain>
    </source>
</reference>
<sequence>MHTLIQYQLVRGFHPLIEDVKSPKIQGNISVCQAFDLAIQLESDVTASLKGLIQLADSEGDRHCADFITSTFLQEQIQSTNELWHHLTNLKRMNDNEHALYHYDKQLSKKFAYDIKGMNLRN</sequence>
<gene>
    <name evidence="8" type="ORF">KGM_207454</name>
</gene>
<dbReference type="GO" id="GO:0004322">
    <property type="term" value="F:ferroxidase activity"/>
    <property type="evidence" value="ECO:0007669"/>
    <property type="project" value="UniProtKB-EC"/>
</dbReference>
<proteinExistence type="inferred from homology"/>
<evidence type="ECO:0000256" key="1">
    <source>
        <dbReference type="ARBA" id="ARBA00007513"/>
    </source>
</evidence>
<evidence type="ECO:0000313" key="8">
    <source>
        <dbReference type="EMBL" id="OWR48622.1"/>
    </source>
</evidence>
<evidence type="ECO:0000256" key="3">
    <source>
        <dbReference type="ARBA" id="ARBA00022723"/>
    </source>
</evidence>
<name>A0A212F4H9_DANPL</name>
<evidence type="ECO:0000256" key="5">
    <source>
        <dbReference type="PIRSR" id="PIRSR601519-1"/>
    </source>
</evidence>
<keyword evidence="6" id="KW-0560">Oxidoreductase</keyword>
<dbReference type="InterPro" id="IPR012347">
    <property type="entry name" value="Ferritin-like"/>
</dbReference>
<evidence type="ECO:0000313" key="9">
    <source>
        <dbReference type="Proteomes" id="UP000007151"/>
    </source>
</evidence>
<evidence type="ECO:0000256" key="2">
    <source>
        <dbReference type="ARBA" id="ARBA00022434"/>
    </source>
</evidence>
<dbReference type="PANTHER" id="PTHR11431">
    <property type="entry name" value="FERRITIN"/>
    <property type="match status" value="1"/>
</dbReference>
<dbReference type="STRING" id="278856.A0A212F4H9"/>
<dbReference type="InterPro" id="IPR008331">
    <property type="entry name" value="Ferritin_DPS_dom"/>
</dbReference>
<dbReference type="SUPFAM" id="SSF47240">
    <property type="entry name" value="Ferritin-like"/>
    <property type="match status" value="1"/>
</dbReference>
<dbReference type="Gene3D" id="1.20.1260.10">
    <property type="match status" value="1"/>
</dbReference>
<dbReference type="Proteomes" id="UP000007151">
    <property type="component" value="Unassembled WGS sequence"/>
</dbReference>
<dbReference type="GO" id="GO:0006879">
    <property type="term" value="P:intracellular iron ion homeostasis"/>
    <property type="evidence" value="ECO:0007669"/>
    <property type="project" value="UniProtKB-KW"/>
</dbReference>
<evidence type="ECO:0000256" key="6">
    <source>
        <dbReference type="RuleBase" id="RU361145"/>
    </source>
</evidence>
<protein>
    <recommendedName>
        <fullName evidence="6">Ferritin</fullName>
        <ecNumber evidence="6">1.16.3.1</ecNumber>
    </recommendedName>
</protein>
<keyword evidence="2 6" id="KW-0409">Iron storage</keyword>
<dbReference type="InterPro" id="IPR009040">
    <property type="entry name" value="Ferritin-like_diiron"/>
</dbReference>
<dbReference type="eggNOG" id="KOG2332">
    <property type="taxonomic scope" value="Eukaryota"/>
</dbReference>
<dbReference type="InParanoid" id="A0A212F4H9"/>
<organism evidence="8 9">
    <name type="scientific">Danaus plexippus plexippus</name>
    <dbReference type="NCBI Taxonomy" id="278856"/>
    <lineage>
        <taxon>Eukaryota</taxon>
        <taxon>Metazoa</taxon>
        <taxon>Ecdysozoa</taxon>
        <taxon>Arthropoda</taxon>
        <taxon>Hexapoda</taxon>
        <taxon>Insecta</taxon>
        <taxon>Pterygota</taxon>
        <taxon>Neoptera</taxon>
        <taxon>Endopterygota</taxon>
        <taxon>Lepidoptera</taxon>
        <taxon>Glossata</taxon>
        <taxon>Ditrysia</taxon>
        <taxon>Papilionoidea</taxon>
        <taxon>Nymphalidae</taxon>
        <taxon>Danainae</taxon>
        <taxon>Danaini</taxon>
        <taxon>Danaina</taxon>
        <taxon>Danaus</taxon>
        <taxon>Danaus</taxon>
    </lineage>
</organism>
<evidence type="ECO:0000256" key="4">
    <source>
        <dbReference type="ARBA" id="ARBA00023004"/>
    </source>
</evidence>
<comment type="catalytic activity">
    <reaction evidence="6">
        <text>4 Fe(2+) + O2 + 4 H(+) = 4 Fe(3+) + 2 H2O</text>
        <dbReference type="Rhea" id="RHEA:11148"/>
        <dbReference type="ChEBI" id="CHEBI:15377"/>
        <dbReference type="ChEBI" id="CHEBI:15378"/>
        <dbReference type="ChEBI" id="CHEBI:15379"/>
        <dbReference type="ChEBI" id="CHEBI:29033"/>
        <dbReference type="ChEBI" id="CHEBI:29034"/>
        <dbReference type="EC" id="1.16.3.1"/>
    </reaction>
</comment>
<dbReference type="Pfam" id="PF00210">
    <property type="entry name" value="Ferritin"/>
    <property type="match status" value="1"/>
</dbReference>
<accession>A0A212F4H9</accession>
<dbReference type="AlphaFoldDB" id="A0A212F4H9"/>
<dbReference type="EMBL" id="AGBW02010374">
    <property type="protein sequence ID" value="OWR48622.1"/>
    <property type="molecule type" value="Genomic_DNA"/>
</dbReference>
<comment type="function">
    <text evidence="6">Stores iron in a soluble, non-toxic, readily available form. Important for iron homeostasis. Iron is taken up in the ferrous form and deposited as ferric hydroxides after oxidation.</text>
</comment>
<comment type="similarity">
    <text evidence="1 6">Belongs to the ferritin family.</text>
</comment>
<dbReference type="GO" id="GO:0008199">
    <property type="term" value="F:ferric iron binding"/>
    <property type="evidence" value="ECO:0007669"/>
    <property type="project" value="InterPro"/>
</dbReference>
<dbReference type="EC" id="1.16.3.1" evidence="6"/>
<evidence type="ECO:0000259" key="7">
    <source>
        <dbReference type="PROSITE" id="PS50905"/>
    </source>
</evidence>
<dbReference type="GO" id="GO:0005737">
    <property type="term" value="C:cytoplasm"/>
    <property type="evidence" value="ECO:0007669"/>
    <property type="project" value="TreeGrafter"/>
</dbReference>
<comment type="caution">
    <text evidence="8">The sequence shown here is derived from an EMBL/GenBank/DDBJ whole genome shotgun (WGS) entry which is preliminary data.</text>
</comment>
<keyword evidence="4 5" id="KW-0408">Iron</keyword>
<dbReference type="InterPro" id="IPR001519">
    <property type="entry name" value="Ferritin"/>
</dbReference>
<keyword evidence="3 5" id="KW-0479">Metal-binding</keyword>
<dbReference type="InterPro" id="IPR009078">
    <property type="entry name" value="Ferritin-like_SF"/>
</dbReference>